<gene>
    <name evidence="16" type="ORF">O181_059420</name>
</gene>
<dbReference type="GO" id="GO:0046872">
    <property type="term" value="F:metal ion binding"/>
    <property type="evidence" value="ECO:0007669"/>
    <property type="project" value="UniProtKB-KW"/>
</dbReference>
<dbReference type="GO" id="GO:0015074">
    <property type="term" value="P:DNA integration"/>
    <property type="evidence" value="ECO:0007669"/>
    <property type="project" value="UniProtKB-KW"/>
</dbReference>
<dbReference type="SUPFAM" id="SSF53098">
    <property type="entry name" value="Ribonuclease H-like"/>
    <property type="match status" value="1"/>
</dbReference>
<evidence type="ECO:0000256" key="14">
    <source>
        <dbReference type="ARBA" id="ARBA00049244"/>
    </source>
</evidence>
<evidence type="ECO:0000256" key="9">
    <source>
        <dbReference type="ARBA" id="ARBA00022908"/>
    </source>
</evidence>
<dbReference type="GO" id="GO:0005634">
    <property type="term" value="C:nucleus"/>
    <property type="evidence" value="ECO:0007669"/>
    <property type="project" value="UniProtKB-ARBA"/>
</dbReference>
<keyword evidence="17" id="KW-1185">Reference proteome</keyword>
<dbReference type="GO" id="GO:0016787">
    <property type="term" value="F:hydrolase activity"/>
    <property type="evidence" value="ECO:0007669"/>
    <property type="project" value="UniProtKB-KW"/>
</dbReference>
<keyword evidence="7" id="KW-0460">Magnesium</keyword>
<keyword evidence="9" id="KW-0229">DNA integration</keyword>
<keyword evidence="4" id="KW-0479">Metal-binding</keyword>
<keyword evidence="1" id="KW-0815">Transposition</keyword>
<evidence type="ECO:0000256" key="10">
    <source>
        <dbReference type="ARBA" id="ARBA00022918"/>
    </source>
</evidence>
<dbReference type="Proteomes" id="UP000765509">
    <property type="component" value="Unassembled WGS sequence"/>
</dbReference>
<evidence type="ECO:0000256" key="5">
    <source>
        <dbReference type="ARBA" id="ARBA00022759"/>
    </source>
</evidence>
<dbReference type="InterPro" id="IPR036397">
    <property type="entry name" value="RNaseH_sf"/>
</dbReference>
<evidence type="ECO:0000256" key="3">
    <source>
        <dbReference type="ARBA" id="ARBA00022722"/>
    </source>
</evidence>
<evidence type="ECO:0000256" key="7">
    <source>
        <dbReference type="ARBA" id="ARBA00022842"/>
    </source>
</evidence>
<dbReference type="GO" id="GO:0032196">
    <property type="term" value="P:transposition"/>
    <property type="evidence" value="ECO:0007669"/>
    <property type="project" value="UniProtKB-KW"/>
</dbReference>
<keyword evidence="3" id="KW-0540">Nuclease</keyword>
<evidence type="ECO:0000256" key="2">
    <source>
        <dbReference type="ARBA" id="ARBA00022695"/>
    </source>
</evidence>
<comment type="catalytic activity">
    <reaction evidence="13">
        <text>DNA(n) + a 2'-deoxyribonucleoside 5'-triphosphate = DNA(n+1) + diphosphate</text>
        <dbReference type="Rhea" id="RHEA:22508"/>
        <dbReference type="Rhea" id="RHEA-COMP:17339"/>
        <dbReference type="Rhea" id="RHEA-COMP:17340"/>
        <dbReference type="ChEBI" id="CHEBI:33019"/>
        <dbReference type="ChEBI" id="CHEBI:61560"/>
        <dbReference type="ChEBI" id="CHEBI:173112"/>
        <dbReference type="EC" id="2.7.7.49"/>
    </reaction>
</comment>
<dbReference type="InterPro" id="IPR001584">
    <property type="entry name" value="Integrase_cat-core"/>
</dbReference>
<protein>
    <recommendedName>
        <fullName evidence="15">Integrase catalytic domain-containing protein</fullName>
    </recommendedName>
</protein>
<dbReference type="PANTHER" id="PTHR42648:SF11">
    <property type="entry name" value="TRANSPOSON TY4-P GAG-POL POLYPROTEIN"/>
    <property type="match status" value="1"/>
</dbReference>
<dbReference type="AlphaFoldDB" id="A0A9Q3EBE6"/>
<feature type="domain" description="Integrase catalytic" evidence="15">
    <location>
        <begin position="159"/>
        <end position="344"/>
    </location>
</feature>
<evidence type="ECO:0000256" key="1">
    <source>
        <dbReference type="ARBA" id="ARBA00022578"/>
    </source>
</evidence>
<keyword evidence="12" id="KW-0233">DNA recombination</keyword>
<keyword evidence="6" id="KW-0378">Hydrolase</keyword>
<dbReference type="GO" id="GO:0004519">
    <property type="term" value="F:endonuclease activity"/>
    <property type="evidence" value="ECO:0007669"/>
    <property type="project" value="UniProtKB-KW"/>
</dbReference>
<evidence type="ECO:0000256" key="13">
    <source>
        <dbReference type="ARBA" id="ARBA00048173"/>
    </source>
</evidence>
<keyword evidence="11" id="KW-0239">DNA-directed DNA polymerase</keyword>
<dbReference type="GO" id="GO:0003964">
    <property type="term" value="F:RNA-directed DNA polymerase activity"/>
    <property type="evidence" value="ECO:0007669"/>
    <property type="project" value="UniProtKB-KW"/>
</dbReference>
<evidence type="ECO:0000256" key="12">
    <source>
        <dbReference type="ARBA" id="ARBA00023172"/>
    </source>
</evidence>
<dbReference type="Gene3D" id="3.30.420.10">
    <property type="entry name" value="Ribonuclease H-like superfamily/Ribonuclease H"/>
    <property type="match status" value="1"/>
</dbReference>
<dbReference type="PROSITE" id="PS50994">
    <property type="entry name" value="INTEGRASE"/>
    <property type="match status" value="1"/>
</dbReference>
<evidence type="ECO:0000313" key="17">
    <source>
        <dbReference type="Proteomes" id="UP000765509"/>
    </source>
</evidence>
<organism evidence="16 17">
    <name type="scientific">Austropuccinia psidii MF-1</name>
    <dbReference type="NCBI Taxonomy" id="1389203"/>
    <lineage>
        <taxon>Eukaryota</taxon>
        <taxon>Fungi</taxon>
        <taxon>Dikarya</taxon>
        <taxon>Basidiomycota</taxon>
        <taxon>Pucciniomycotina</taxon>
        <taxon>Pucciniomycetes</taxon>
        <taxon>Pucciniales</taxon>
        <taxon>Sphaerophragmiaceae</taxon>
        <taxon>Austropuccinia</taxon>
    </lineage>
</organism>
<evidence type="ECO:0000256" key="6">
    <source>
        <dbReference type="ARBA" id="ARBA00022801"/>
    </source>
</evidence>
<dbReference type="GO" id="GO:0003723">
    <property type="term" value="F:RNA binding"/>
    <property type="evidence" value="ECO:0007669"/>
    <property type="project" value="UniProtKB-KW"/>
</dbReference>
<dbReference type="OrthoDB" id="2506384at2759"/>
<sequence length="355" mass="40557">MTTPLPLTQMVHHAENNKLADENQIKTRIIQLDRSNWVQWSCEMKNYLKGCGYQELLHAPSDTVKITLKYECKNSAALAMLWTSVCDYLQGVLLEHKYLFFDAWEALGDACGRNSIITKFEALFGLISLQYGPGHNSIVAKFQQDGNLYSTRSPTNIAWYSSPRVTKDWPSLCGHPSDKYLRHILKKNNINQSFISRKNCEGCRYVLALLDDSNRFNRIIFLKSKDQASREILTFINKIKNKFNKVPSYLHSDQGGEFMSNSFLSTLKQEGVSMEQGAPYSPQTNRVAEQFNRSLLSKRRCLLNQSNIPVSYWDQAATHASLLLNNTPHCFLNMMTLAKFLENNDAAIEPCLNFS</sequence>
<dbReference type="InterPro" id="IPR012337">
    <property type="entry name" value="RNaseH-like_sf"/>
</dbReference>
<dbReference type="Pfam" id="PF00665">
    <property type="entry name" value="rve"/>
    <property type="match status" value="1"/>
</dbReference>
<dbReference type="EMBL" id="AVOT02027591">
    <property type="protein sequence ID" value="MBW0519705.1"/>
    <property type="molecule type" value="Genomic_DNA"/>
</dbReference>
<evidence type="ECO:0000256" key="8">
    <source>
        <dbReference type="ARBA" id="ARBA00022884"/>
    </source>
</evidence>
<name>A0A9Q3EBE6_9BASI</name>
<dbReference type="GO" id="GO:0006310">
    <property type="term" value="P:DNA recombination"/>
    <property type="evidence" value="ECO:0007669"/>
    <property type="project" value="UniProtKB-KW"/>
</dbReference>
<keyword evidence="2" id="KW-0548">Nucleotidyltransferase</keyword>
<dbReference type="GO" id="GO:0003887">
    <property type="term" value="F:DNA-directed DNA polymerase activity"/>
    <property type="evidence" value="ECO:0007669"/>
    <property type="project" value="UniProtKB-KW"/>
</dbReference>
<keyword evidence="8" id="KW-0694">RNA-binding</keyword>
<dbReference type="PANTHER" id="PTHR42648">
    <property type="entry name" value="TRANSPOSASE, PUTATIVE-RELATED"/>
    <property type="match status" value="1"/>
</dbReference>
<evidence type="ECO:0000259" key="15">
    <source>
        <dbReference type="PROSITE" id="PS50994"/>
    </source>
</evidence>
<proteinExistence type="predicted"/>
<evidence type="ECO:0000313" key="16">
    <source>
        <dbReference type="EMBL" id="MBW0519705.1"/>
    </source>
</evidence>
<evidence type="ECO:0000256" key="11">
    <source>
        <dbReference type="ARBA" id="ARBA00022932"/>
    </source>
</evidence>
<accession>A0A9Q3EBE6</accession>
<evidence type="ECO:0000256" key="4">
    <source>
        <dbReference type="ARBA" id="ARBA00022723"/>
    </source>
</evidence>
<keyword evidence="11" id="KW-0808">Transferase</keyword>
<comment type="caution">
    <text evidence="16">The sequence shown here is derived from an EMBL/GenBank/DDBJ whole genome shotgun (WGS) entry which is preliminary data.</text>
</comment>
<keyword evidence="10" id="KW-0695">RNA-directed DNA polymerase</keyword>
<reference evidence="16" key="1">
    <citation type="submission" date="2021-03" db="EMBL/GenBank/DDBJ databases">
        <title>Draft genome sequence of rust myrtle Austropuccinia psidii MF-1, a brazilian biotype.</title>
        <authorList>
            <person name="Quecine M.C."/>
            <person name="Pachon D.M.R."/>
            <person name="Bonatelli M.L."/>
            <person name="Correr F.H."/>
            <person name="Franceschini L.M."/>
            <person name="Leite T.F."/>
            <person name="Margarido G.R.A."/>
            <person name="Almeida C.A."/>
            <person name="Ferrarezi J.A."/>
            <person name="Labate C.A."/>
        </authorList>
    </citation>
    <scope>NUCLEOTIDE SEQUENCE</scope>
    <source>
        <strain evidence="16">MF-1</strain>
    </source>
</reference>
<keyword evidence="5" id="KW-0255">Endonuclease</keyword>
<dbReference type="InterPro" id="IPR039537">
    <property type="entry name" value="Retrotran_Ty1/copia-like"/>
</dbReference>
<comment type="catalytic activity">
    <reaction evidence="14">
        <text>DNA(n) + a 2'-deoxyribonucleoside 5'-triphosphate = DNA(n+1) + diphosphate</text>
        <dbReference type="Rhea" id="RHEA:22508"/>
        <dbReference type="Rhea" id="RHEA-COMP:17339"/>
        <dbReference type="Rhea" id="RHEA-COMP:17340"/>
        <dbReference type="ChEBI" id="CHEBI:33019"/>
        <dbReference type="ChEBI" id="CHEBI:61560"/>
        <dbReference type="ChEBI" id="CHEBI:173112"/>
        <dbReference type="EC" id="2.7.7.7"/>
    </reaction>
</comment>